<proteinExistence type="predicted"/>
<dbReference type="AlphaFoldDB" id="M6BV14"/>
<reference evidence="1 2" key="1">
    <citation type="submission" date="2013-01" db="EMBL/GenBank/DDBJ databases">
        <authorList>
            <person name="Harkins D.M."/>
            <person name="Durkin A.S."/>
            <person name="Brinkac L.M."/>
            <person name="Haft D.H."/>
            <person name="Selengut J.D."/>
            <person name="Sanka R."/>
            <person name="DePew J."/>
            <person name="Purushe J."/>
            <person name="Galloway R.L."/>
            <person name="Vinetz J.M."/>
            <person name="Sutton G.G."/>
            <person name="Nierman W.C."/>
            <person name="Fouts D.E."/>
        </authorList>
    </citation>
    <scope>NUCLEOTIDE SEQUENCE [LARGE SCALE GENOMIC DNA]</scope>
    <source>
        <strain evidence="1 2">Sponselee CDC</strain>
    </source>
</reference>
<dbReference type="EMBL" id="ANMU01000045">
    <property type="protein sequence ID" value="EMJ83389.1"/>
    <property type="molecule type" value="Genomic_DNA"/>
</dbReference>
<evidence type="ECO:0000313" key="2">
    <source>
        <dbReference type="Proteomes" id="UP000011873"/>
    </source>
</evidence>
<comment type="caution">
    <text evidence="1">The sequence shown here is derived from an EMBL/GenBank/DDBJ whole genome shotgun (WGS) entry which is preliminary data.</text>
</comment>
<dbReference type="Proteomes" id="UP000011873">
    <property type="component" value="Unassembled WGS sequence"/>
</dbReference>
<organism evidence="1 2">
    <name type="scientific">Leptospira borgpetersenii serovar Hardjo-bovis str. Sponselee</name>
    <dbReference type="NCBI Taxonomy" id="1303729"/>
    <lineage>
        <taxon>Bacteria</taxon>
        <taxon>Pseudomonadati</taxon>
        <taxon>Spirochaetota</taxon>
        <taxon>Spirochaetia</taxon>
        <taxon>Leptospirales</taxon>
        <taxon>Leptospiraceae</taxon>
        <taxon>Leptospira</taxon>
    </lineage>
</organism>
<accession>M6BV14</accession>
<sequence length="66" mass="7930">MRRMFRLEITQVIPGMEKVSKSSKGILEQLIWKFLEIETEVSDHRSFKKVRYVLRASMTKSFRCIH</sequence>
<protein>
    <submittedName>
        <fullName evidence="1">Uncharacterized protein</fullName>
    </submittedName>
</protein>
<gene>
    <name evidence="1" type="ORF">LEP1GSC016_1672</name>
</gene>
<evidence type="ECO:0000313" key="1">
    <source>
        <dbReference type="EMBL" id="EMJ83389.1"/>
    </source>
</evidence>
<name>M6BV14_LEPBO</name>